<evidence type="ECO:0000259" key="8">
    <source>
        <dbReference type="PROSITE" id="PS50928"/>
    </source>
</evidence>
<evidence type="ECO:0000256" key="5">
    <source>
        <dbReference type="ARBA" id="ARBA00022989"/>
    </source>
</evidence>
<feature type="transmembrane region" description="Helical" evidence="7">
    <location>
        <begin position="128"/>
        <end position="148"/>
    </location>
</feature>
<evidence type="ECO:0000256" key="2">
    <source>
        <dbReference type="ARBA" id="ARBA00022448"/>
    </source>
</evidence>
<gene>
    <name evidence="9" type="ORF">C7I55_00490</name>
</gene>
<comment type="similarity">
    <text evidence="7">Belongs to the binding-protein-dependent transport system permease family.</text>
</comment>
<feature type="transmembrane region" description="Helical" evidence="7">
    <location>
        <begin position="39"/>
        <end position="60"/>
    </location>
</feature>
<dbReference type="OrthoDB" id="9799271at2"/>
<evidence type="ECO:0000256" key="6">
    <source>
        <dbReference type="ARBA" id="ARBA00023136"/>
    </source>
</evidence>
<dbReference type="CDD" id="cd06261">
    <property type="entry name" value="TM_PBP2"/>
    <property type="match status" value="1"/>
</dbReference>
<evidence type="ECO:0000313" key="9">
    <source>
        <dbReference type="EMBL" id="PSJ42932.1"/>
    </source>
</evidence>
<feature type="transmembrane region" description="Helical" evidence="7">
    <location>
        <begin position="224"/>
        <end position="243"/>
    </location>
</feature>
<keyword evidence="10" id="KW-1185">Reference proteome</keyword>
<dbReference type="InterPro" id="IPR035906">
    <property type="entry name" value="MetI-like_sf"/>
</dbReference>
<keyword evidence="4 7" id="KW-0812">Transmembrane</keyword>
<dbReference type="PROSITE" id="PS50928">
    <property type="entry name" value="ABC_TM1"/>
    <property type="match status" value="1"/>
</dbReference>
<organism evidence="9 10">
    <name type="scientific">Allosphingosinicella deserti</name>
    <dbReference type="NCBI Taxonomy" id="2116704"/>
    <lineage>
        <taxon>Bacteria</taxon>
        <taxon>Pseudomonadati</taxon>
        <taxon>Pseudomonadota</taxon>
        <taxon>Alphaproteobacteria</taxon>
        <taxon>Sphingomonadales</taxon>
        <taxon>Sphingomonadaceae</taxon>
        <taxon>Allosphingosinicella</taxon>
    </lineage>
</organism>
<protein>
    <submittedName>
        <fullName evidence="9">ABC transporter permease</fullName>
    </submittedName>
</protein>
<comment type="subcellular location">
    <subcellularLocation>
        <location evidence="1 7">Cell membrane</location>
        <topology evidence="1 7">Multi-pass membrane protein</topology>
    </subcellularLocation>
</comment>
<dbReference type="PANTHER" id="PTHR30151">
    <property type="entry name" value="ALKANE SULFONATE ABC TRANSPORTER-RELATED, MEMBRANE SUBUNIT"/>
    <property type="match status" value="1"/>
</dbReference>
<keyword evidence="3" id="KW-1003">Cell membrane</keyword>
<evidence type="ECO:0000256" key="1">
    <source>
        <dbReference type="ARBA" id="ARBA00004651"/>
    </source>
</evidence>
<sequence>MRAHRHPAARVALGLLIPILLLALWQAQAEVGGARALAFVPLASIAAAFAELAASGQLLTDAVTTTSRALTGLVLGASAGVLLGIAMGLFRSVDRLIGPLYHAIRQVPLLGWLPLIGLWVGNGEAAKLLIVGLAAFYPTVLNTYEGIVHAERRNTDVGALFGFSRAQLLRHVLLPGALPLILTGLSQAIAFAWIATIGTELLLGAGAGLGATMSLAQAQQRMDVILVAIAITGLIGFTLNTLFARLRGHLLRWQPAIA</sequence>
<feature type="domain" description="ABC transmembrane type-1" evidence="8">
    <location>
        <begin position="62"/>
        <end position="243"/>
    </location>
</feature>
<keyword evidence="5 7" id="KW-1133">Transmembrane helix</keyword>
<evidence type="ECO:0000256" key="4">
    <source>
        <dbReference type="ARBA" id="ARBA00022692"/>
    </source>
</evidence>
<dbReference type="PANTHER" id="PTHR30151:SF38">
    <property type="entry name" value="ALIPHATIC SULFONATES TRANSPORT PERMEASE PROTEIN SSUC-RELATED"/>
    <property type="match status" value="1"/>
</dbReference>
<dbReference type="GO" id="GO:0055085">
    <property type="term" value="P:transmembrane transport"/>
    <property type="evidence" value="ECO:0007669"/>
    <property type="project" value="InterPro"/>
</dbReference>
<dbReference type="Proteomes" id="UP000241167">
    <property type="component" value="Unassembled WGS sequence"/>
</dbReference>
<dbReference type="GO" id="GO:0005886">
    <property type="term" value="C:plasma membrane"/>
    <property type="evidence" value="ECO:0007669"/>
    <property type="project" value="UniProtKB-SubCell"/>
</dbReference>
<dbReference type="EMBL" id="PXYI01000001">
    <property type="protein sequence ID" value="PSJ42932.1"/>
    <property type="molecule type" value="Genomic_DNA"/>
</dbReference>
<evidence type="ECO:0000256" key="3">
    <source>
        <dbReference type="ARBA" id="ARBA00022475"/>
    </source>
</evidence>
<reference evidence="9 10" key="1">
    <citation type="submission" date="2018-03" db="EMBL/GenBank/DDBJ databases">
        <title>The draft genome of Sphingosinicella sp. GL-C-18.</title>
        <authorList>
            <person name="Liu L."/>
            <person name="Li L."/>
            <person name="Liang L."/>
            <person name="Zhang X."/>
            <person name="Wang T."/>
        </authorList>
    </citation>
    <scope>NUCLEOTIDE SEQUENCE [LARGE SCALE GENOMIC DNA]</scope>
    <source>
        <strain evidence="9 10">GL-C-18</strain>
    </source>
</reference>
<keyword evidence="6 7" id="KW-0472">Membrane</keyword>
<dbReference type="InterPro" id="IPR000515">
    <property type="entry name" value="MetI-like"/>
</dbReference>
<feature type="transmembrane region" description="Helical" evidence="7">
    <location>
        <begin position="72"/>
        <end position="91"/>
    </location>
</feature>
<name>A0A2P7QY84_9SPHN</name>
<dbReference type="SUPFAM" id="SSF161098">
    <property type="entry name" value="MetI-like"/>
    <property type="match status" value="1"/>
</dbReference>
<evidence type="ECO:0000313" key="10">
    <source>
        <dbReference type="Proteomes" id="UP000241167"/>
    </source>
</evidence>
<dbReference type="Pfam" id="PF00528">
    <property type="entry name" value="BPD_transp_1"/>
    <property type="match status" value="1"/>
</dbReference>
<feature type="transmembrane region" description="Helical" evidence="7">
    <location>
        <begin position="103"/>
        <end position="121"/>
    </location>
</feature>
<comment type="caution">
    <text evidence="9">The sequence shown here is derived from an EMBL/GenBank/DDBJ whole genome shotgun (WGS) entry which is preliminary data.</text>
</comment>
<dbReference type="Gene3D" id="1.10.3720.10">
    <property type="entry name" value="MetI-like"/>
    <property type="match status" value="1"/>
</dbReference>
<dbReference type="AlphaFoldDB" id="A0A2P7QY84"/>
<evidence type="ECO:0000256" key="7">
    <source>
        <dbReference type="RuleBase" id="RU363032"/>
    </source>
</evidence>
<proteinExistence type="inferred from homology"/>
<keyword evidence="2 7" id="KW-0813">Transport</keyword>
<dbReference type="RefSeq" id="WP_106510949.1">
    <property type="nucleotide sequence ID" value="NZ_PXYI01000001.1"/>
</dbReference>
<accession>A0A2P7QY84</accession>